<keyword evidence="6" id="KW-0539">Nucleus</keyword>
<dbReference type="CDD" id="cd00067">
    <property type="entry name" value="GAL4"/>
    <property type="match status" value="1"/>
</dbReference>
<evidence type="ECO:0000259" key="7">
    <source>
        <dbReference type="PROSITE" id="PS50048"/>
    </source>
</evidence>
<organism evidence="8 9">
    <name type="scientific">Venturia nashicola</name>
    <dbReference type="NCBI Taxonomy" id="86259"/>
    <lineage>
        <taxon>Eukaryota</taxon>
        <taxon>Fungi</taxon>
        <taxon>Dikarya</taxon>
        <taxon>Ascomycota</taxon>
        <taxon>Pezizomycotina</taxon>
        <taxon>Dothideomycetes</taxon>
        <taxon>Pleosporomycetidae</taxon>
        <taxon>Venturiales</taxon>
        <taxon>Venturiaceae</taxon>
        <taxon>Venturia</taxon>
    </lineage>
</organism>
<comment type="caution">
    <text evidence="8">The sequence shown here is derived from an EMBL/GenBank/DDBJ whole genome shotgun (WGS) entry which is preliminary data.</text>
</comment>
<evidence type="ECO:0000256" key="4">
    <source>
        <dbReference type="ARBA" id="ARBA00023125"/>
    </source>
</evidence>
<keyword evidence="4" id="KW-0238">DNA-binding</keyword>
<keyword evidence="5" id="KW-0804">Transcription</keyword>
<evidence type="ECO:0000256" key="1">
    <source>
        <dbReference type="ARBA" id="ARBA00022723"/>
    </source>
</evidence>
<name>A0A4Z1NZ80_9PEZI</name>
<dbReference type="Pfam" id="PF00172">
    <property type="entry name" value="Zn_clus"/>
    <property type="match status" value="1"/>
</dbReference>
<protein>
    <recommendedName>
        <fullName evidence="7">Zn(2)-C6 fungal-type domain-containing protein</fullName>
    </recommendedName>
</protein>
<evidence type="ECO:0000313" key="9">
    <source>
        <dbReference type="Proteomes" id="UP000298493"/>
    </source>
</evidence>
<dbReference type="PANTHER" id="PTHR36206">
    <property type="entry name" value="ASPERCRYPTIN BIOSYNTHESIS CLUSTER-SPECIFIC TRANSCRIPTION REGULATOR ATNN-RELATED"/>
    <property type="match status" value="1"/>
</dbReference>
<gene>
    <name evidence="8" type="ORF">E6O75_ATG09658</name>
</gene>
<dbReference type="OrthoDB" id="2593732at2759"/>
<dbReference type="SMART" id="SM00066">
    <property type="entry name" value="GAL4"/>
    <property type="match status" value="1"/>
</dbReference>
<reference evidence="8 9" key="1">
    <citation type="submission" date="2019-04" db="EMBL/GenBank/DDBJ databases">
        <title>High contiguity whole genome sequence and gene annotation resource for two Venturia nashicola isolates.</title>
        <authorList>
            <person name="Prokchorchik M."/>
            <person name="Won K."/>
            <person name="Lee Y."/>
            <person name="Choi E.D."/>
            <person name="Segonzac C."/>
            <person name="Sohn K.H."/>
        </authorList>
    </citation>
    <scope>NUCLEOTIDE SEQUENCE [LARGE SCALE GENOMIC DNA]</scope>
    <source>
        <strain evidence="8 9">PRI2</strain>
    </source>
</reference>
<keyword evidence="3" id="KW-0805">Transcription regulation</keyword>
<evidence type="ECO:0000256" key="3">
    <source>
        <dbReference type="ARBA" id="ARBA00023015"/>
    </source>
</evidence>
<dbReference type="PANTHER" id="PTHR36206:SF13">
    <property type="entry name" value="TRANSCRIPTIONAL REGULATORY PROTEIN MOC3"/>
    <property type="match status" value="1"/>
</dbReference>
<dbReference type="PROSITE" id="PS50048">
    <property type="entry name" value="ZN2_CY6_FUNGAL_2"/>
    <property type="match status" value="1"/>
</dbReference>
<dbReference type="GO" id="GO:0003677">
    <property type="term" value="F:DNA binding"/>
    <property type="evidence" value="ECO:0007669"/>
    <property type="project" value="UniProtKB-KW"/>
</dbReference>
<dbReference type="AlphaFoldDB" id="A0A4Z1NZ80"/>
<sequence length="531" mass="60078">MATPTPQFYRKRSSAPKLKTGCVTCKQRHIKCDEKRPACLRCKKAGKVCGGYVHPTKARSAPNMTEPQHSSLQSLTLPPKESRAMSFYLRVVAIELAGWQCTPFWNKDVVRLAANHCSVRYALVSLSNFYESMYTEGVSQVERQQCGLEFYNMAIGSLYQHFEQGTRDCTAIVVCIIFICTDLLRGEHLTAMKHFDGAIGLIKEWEESNHASFTDDELRMDRQTIRPMLRWLNTLPFILGTPLKTISKTPASTPESKNPVNPFSTIVEATAELMSIVFRCADYWKQCRGQRYAFIQDQAVLLHQTELLGCVNEWKEKLQSSIRSLQFLASITREHDIQLVACSGNVVEAFISTSLHAAESVWDGYRDMFEEILLAAERSCEAPSIIAPTQRSSRFCFGIGTVPLLQLVAWKCRWPHIRRRAIQILRSAKRRETVFDSENMANLFTKLQEIEESALNLPEGEIPKEGQLPPEEARVHRIDVAPLPPTPEGLAVNFLLKRSDGTCHIRCGYVNFVSTYETVDILNNAINLVPP</sequence>
<accession>A0A4Z1NZ80</accession>
<dbReference type="Proteomes" id="UP000298493">
    <property type="component" value="Unassembled WGS sequence"/>
</dbReference>
<dbReference type="Gene3D" id="4.10.240.10">
    <property type="entry name" value="Zn(2)-C6 fungal-type DNA-binding domain"/>
    <property type="match status" value="1"/>
</dbReference>
<evidence type="ECO:0000256" key="5">
    <source>
        <dbReference type="ARBA" id="ARBA00023163"/>
    </source>
</evidence>
<evidence type="ECO:0000256" key="2">
    <source>
        <dbReference type="ARBA" id="ARBA00022833"/>
    </source>
</evidence>
<dbReference type="InterPro" id="IPR001138">
    <property type="entry name" value="Zn2Cys6_DnaBD"/>
</dbReference>
<keyword evidence="9" id="KW-1185">Reference proteome</keyword>
<dbReference type="InterPro" id="IPR036864">
    <property type="entry name" value="Zn2-C6_fun-type_DNA-bd_sf"/>
</dbReference>
<dbReference type="InterPro" id="IPR052360">
    <property type="entry name" value="Transcr_Regulatory_Proteins"/>
</dbReference>
<proteinExistence type="predicted"/>
<dbReference type="GO" id="GO:0000981">
    <property type="term" value="F:DNA-binding transcription factor activity, RNA polymerase II-specific"/>
    <property type="evidence" value="ECO:0007669"/>
    <property type="project" value="InterPro"/>
</dbReference>
<feature type="domain" description="Zn(2)-C6 fungal-type" evidence="7">
    <location>
        <begin position="21"/>
        <end position="49"/>
    </location>
</feature>
<dbReference type="EMBL" id="SNSC02000017">
    <property type="protein sequence ID" value="TID16892.1"/>
    <property type="molecule type" value="Genomic_DNA"/>
</dbReference>
<dbReference type="GO" id="GO:0008270">
    <property type="term" value="F:zinc ion binding"/>
    <property type="evidence" value="ECO:0007669"/>
    <property type="project" value="InterPro"/>
</dbReference>
<evidence type="ECO:0000313" key="8">
    <source>
        <dbReference type="EMBL" id="TID16892.1"/>
    </source>
</evidence>
<evidence type="ECO:0000256" key="6">
    <source>
        <dbReference type="ARBA" id="ARBA00023242"/>
    </source>
</evidence>
<keyword evidence="2" id="KW-0862">Zinc</keyword>
<dbReference type="SUPFAM" id="SSF57701">
    <property type="entry name" value="Zn2/Cys6 DNA-binding domain"/>
    <property type="match status" value="1"/>
</dbReference>
<keyword evidence="1" id="KW-0479">Metal-binding</keyword>
<dbReference type="STRING" id="86259.A0A4Z1NZ80"/>
<dbReference type="PROSITE" id="PS00463">
    <property type="entry name" value="ZN2_CY6_FUNGAL_1"/>
    <property type="match status" value="1"/>
</dbReference>